<dbReference type="eggNOG" id="ENOG502R38Q">
    <property type="taxonomic scope" value="Eukaryota"/>
</dbReference>
<accession>A0A1Y5IGS4</accession>
<evidence type="ECO:0000256" key="2">
    <source>
        <dbReference type="ARBA" id="ARBA00023315"/>
    </source>
</evidence>
<keyword evidence="1" id="KW-0808">Transferase</keyword>
<dbReference type="CDD" id="cd04301">
    <property type="entry name" value="NAT_SF"/>
    <property type="match status" value="1"/>
</dbReference>
<proteinExistence type="predicted"/>
<sequence length="204" mass="22006">MATRCSRSSASTTNTVLDGLVAKIRWSGAAFVLLRATALDADVAPSDANADVFGCVDVTSLPAFGAKASKEKIVANVPLALGLTEQSYFAYLSGMAVEPERRGRGVGRALLRACDEYCGKMRPKPAVIALHVDEDNVRALRLYERYGYVRVNAREVEDTVGKVGQMFARAFTAGTKKKILMYKRVEMIDDDDDDNDDGGGDGDA</sequence>
<protein>
    <recommendedName>
        <fullName evidence="3">N-acetyltransferase domain-containing protein</fullName>
    </recommendedName>
</protein>
<dbReference type="InterPro" id="IPR016181">
    <property type="entry name" value="Acyl_CoA_acyltransferase"/>
</dbReference>
<dbReference type="InterPro" id="IPR050680">
    <property type="entry name" value="YpeA/RimI_acetyltransf"/>
</dbReference>
<gene>
    <name evidence="4" type="ORF">BE221DRAFT_143711</name>
</gene>
<dbReference type="GO" id="GO:0016747">
    <property type="term" value="F:acyltransferase activity, transferring groups other than amino-acyl groups"/>
    <property type="evidence" value="ECO:0007669"/>
    <property type="project" value="InterPro"/>
</dbReference>
<feature type="domain" description="N-acetyltransferase" evidence="3">
    <location>
        <begin position="24"/>
        <end position="186"/>
    </location>
</feature>
<evidence type="ECO:0000313" key="4">
    <source>
        <dbReference type="EMBL" id="OUS48760.1"/>
    </source>
</evidence>
<dbReference type="PROSITE" id="PS51186">
    <property type="entry name" value="GNAT"/>
    <property type="match status" value="1"/>
</dbReference>
<dbReference type="EMBL" id="KZ155772">
    <property type="protein sequence ID" value="OUS48760.1"/>
    <property type="molecule type" value="Genomic_DNA"/>
</dbReference>
<dbReference type="AlphaFoldDB" id="A0A1Y5IGS4"/>
<name>A0A1Y5IGS4_OSTTA</name>
<organism evidence="4">
    <name type="scientific">Ostreococcus tauri</name>
    <name type="common">Marine green alga</name>
    <dbReference type="NCBI Taxonomy" id="70448"/>
    <lineage>
        <taxon>Eukaryota</taxon>
        <taxon>Viridiplantae</taxon>
        <taxon>Chlorophyta</taxon>
        <taxon>Mamiellophyceae</taxon>
        <taxon>Mamiellales</taxon>
        <taxon>Bathycoccaceae</taxon>
        <taxon>Ostreococcus</taxon>
    </lineage>
</organism>
<reference evidence="4" key="1">
    <citation type="submission" date="2017-04" db="EMBL/GenBank/DDBJ databases">
        <title>Population genomics of picophytoplankton unveils novel chromosome hypervariability.</title>
        <authorList>
            <consortium name="DOE Joint Genome Institute"/>
            <person name="Blanc-Mathieu R."/>
            <person name="Krasovec M."/>
            <person name="Hebrard M."/>
            <person name="Yau S."/>
            <person name="Desgranges E."/>
            <person name="Martin J."/>
            <person name="Schackwitz W."/>
            <person name="Kuo A."/>
            <person name="Salin G."/>
            <person name="Donnadieu C."/>
            <person name="Desdevises Y."/>
            <person name="Sanchez-Ferandin S."/>
            <person name="Moreau H."/>
            <person name="Rivals E."/>
            <person name="Grigoriev I.V."/>
            <person name="Grimsley N."/>
            <person name="Eyre-Walker A."/>
            <person name="Piganeau G."/>
        </authorList>
    </citation>
    <scope>NUCLEOTIDE SEQUENCE [LARGE SCALE GENOMIC DNA]</scope>
    <source>
        <strain evidence="4">RCC 1115</strain>
    </source>
</reference>
<dbReference type="Pfam" id="PF00583">
    <property type="entry name" value="Acetyltransf_1"/>
    <property type="match status" value="1"/>
</dbReference>
<dbReference type="PANTHER" id="PTHR43420">
    <property type="entry name" value="ACETYLTRANSFERASE"/>
    <property type="match status" value="1"/>
</dbReference>
<dbReference type="Proteomes" id="UP000195557">
    <property type="component" value="Unassembled WGS sequence"/>
</dbReference>
<keyword evidence="2" id="KW-0012">Acyltransferase</keyword>
<dbReference type="InterPro" id="IPR000182">
    <property type="entry name" value="GNAT_dom"/>
</dbReference>
<evidence type="ECO:0000259" key="3">
    <source>
        <dbReference type="PROSITE" id="PS51186"/>
    </source>
</evidence>
<evidence type="ECO:0000256" key="1">
    <source>
        <dbReference type="ARBA" id="ARBA00022679"/>
    </source>
</evidence>
<dbReference type="SUPFAM" id="SSF55729">
    <property type="entry name" value="Acyl-CoA N-acyltransferases (Nat)"/>
    <property type="match status" value="1"/>
</dbReference>
<dbReference type="Gene3D" id="3.40.630.30">
    <property type="match status" value="1"/>
</dbReference>